<reference evidence="3 4" key="1">
    <citation type="submission" date="2020-04" db="EMBL/GenBank/DDBJ databases">
        <title>Rhodospirillaceae bacterium KN72 isolated from deep sea.</title>
        <authorList>
            <person name="Zhang D.-C."/>
        </authorList>
    </citation>
    <scope>NUCLEOTIDE SEQUENCE [LARGE SCALE GENOMIC DNA]</scope>
    <source>
        <strain evidence="3 4">KN72</strain>
    </source>
</reference>
<keyword evidence="4" id="KW-1185">Reference proteome</keyword>
<feature type="domain" description="HTH LytTR-type" evidence="2">
    <location>
        <begin position="171"/>
        <end position="256"/>
    </location>
</feature>
<dbReference type="InterPro" id="IPR007492">
    <property type="entry name" value="LytTR_DNA-bd_dom"/>
</dbReference>
<dbReference type="EMBL" id="JABBNT010000001">
    <property type="protein sequence ID" value="NMM42891.1"/>
    <property type="molecule type" value="Genomic_DNA"/>
</dbReference>
<proteinExistence type="predicted"/>
<gene>
    <name evidence="3" type="ORF">HH303_00270</name>
</gene>
<name>A0A7Y0HCM6_9PROT</name>
<evidence type="ECO:0000313" key="4">
    <source>
        <dbReference type="Proteomes" id="UP000539372"/>
    </source>
</evidence>
<organism evidence="3 4">
    <name type="scientific">Pacificispira spongiicola</name>
    <dbReference type="NCBI Taxonomy" id="2729598"/>
    <lineage>
        <taxon>Bacteria</taxon>
        <taxon>Pseudomonadati</taxon>
        <taxon>Pseudomonadota</taxon>
        <taxon>Alphaproteobacteria</taxon>
        <taxon>Rhodospirillales</taxon>
        <taxon>Rhodospirillaceae</taxon>
        <taxon>Pacificispira</taxon>
    </lineage>
</organism>
<dbReference type="GO" id="GO:0003677">
    <property type="term" value="F:DNA binding"/>
    <property type="evidence" value="ECO:0007669"/>
    <property type="project" value="InterPro"/>
</dbReference>
<feature type="transmembrane region" description="Helical" evidence="1">
    <location>
        <begin position="51"/>
        <end position="72"/>
    </location>
</feature>
<keyword evidence="1" id="KW-0812">Transmembrane</keyword>
<dbReference type="Gene3D" id="2.40.50.1020">
    <property type="entry name" value="LytTr DNA-binding domain"/>
    <property type="match status" value="1"/>
</dbReference>
<sequence length="256" mass="27460">MNDSAVQFTKRRMQTLLRNRSLWIALAAVTAILTVAGPFGTSGTLPPAPRFFYWAAIVIACFFTGATATTLVMRLLKSGGIGHYPALATGAAVAGILNFAIVSALTALWTGLPLLDRVWIDEQALPVILITMVVSAAYDSIAIPKAGAAERRADEPPAILRRVPFDKRGTLISLSVQDHYVDIATTAGRELVLMRLSDAIDEAGPGHRIHRSHWVASGQIRAIKRDGARAILTLSDGRDLPVSRSYVPALKDAGLL</sequence>
<dbReference type="PROSITE" id="PS50930">
    <property type="entry name" value="HTH_LYTTR"/>
    <property type="match status" value="1"/>
</dbReference>
<evidence type="ECO:0000313" key="3">
    <source>
        <dbReference type="EMBL" id="NMM42891.1"/>
    </source>
</evidence>
<feature type="transmembrane region" description="Helical" evidence="1">
    <location>
        <begin position="84"/>
        <end position="112"/>
    </location>
</feature>
<accession>A0A7Y0HCM6</accession>
<evidence type="ECO:0000259" key="2">
    <source>
        <dbReference type="PROSITE" id="PS50930"/>
    </source>
</evidence>
<dbReference type="Pfam" id="PF04397">
    <property type="entry name" value="LytTR"/>
    <property type="match status" value="1"/>
</dbReference>
<protein>
    <submittedName>
        <fullName evidence="3">LytTR family transcriptional regulator</fullName>
    </submittedName>
</protein>
<evidence type="ECO:0000256" key="1">
    <source>
        <dbReference type="SAM" id="Phobius"/>
    </source>
</evidence>
<dbReference type="Proteomes" id="UP000539372">
    <property type="component" value="Unassembled WGS sequence"/>
</dbReference>
<feature type="transmembrane region" description="Helical" evidence="1">
    <location>
        <begin position="124"/>
        <end position="143"/>
    </location>
</feature>
<comment type="caution">
    <text evidence="3">The sequence shown here is derived from an EMBL/GenBank/DDBJ whole genome shotgun (WGS) entry which is preliminary data.</text>
</comment>
<feature type="transmembrane region" description="Helical" evidence="1">
    <location>
        <begin position="21"/>
        <end position="39"/>
    </location>
</feature>
<keyword evidence="1" id="KW-1133">Transmembrane helix</keyword>
<dbReference type="AlphaFoldDB" id="A0A7Y0HCM6"/>
<keyword evidence="1" id="KW-0472">Membrane</keyword>
<dbReference type="SMART" id="SM00850">
    <property type="entry name" value="LytTR"/>
    <property type="match status" value="1"/>
</dbReference>